<dbReference type="PANTHER" id="PTHR31662:SF68">
    <property type="entry name" value="DNA-BINDING STOREKEEPER PROTEIN TRANSCRIPTIONAL REGULATOR-LIKE PROTEIN-RELATED"/>
    <property type="match status" value="1"/>
</dbReference>
<keyword evidence="3" id="KW-0804">Transcription</keyword>
<keyword evidence="2" id="KW-0805">Transcription regulation</keyword>
<organism evidence="7 8">
    <name type="scientific">Arabis alpina</name>
    <name type="common">Alpine rock-cress</name>
    <dbReference type="NCBI Taxonomy" id="50452"/>
    <lineage>
        <taxon>Eukaryota</taxon>
        <taxon>Viridiplantae</taxon>
        <taxon>Streptophyta</taxon>
        <taxon>Embryophyta</taxon>
        <taxon>Tracheophyta</taxon>
        <taxon>Spermatophyta</taxon>
        <taxon>Magnoliopsida</taxon>
        <taxon>eudicotyledons</taxon>
        <taxon>Gunneridae</taxon>
        <taxon>Pentapetalae</taxon>
        <taxon>rosids</taxon>
        <taxon>malvids</taxon>
        <taxon>Brassicales</taxon>
        <taxon>Brassicaceae</taxon>
        <taxon>Arabideae</taxon>
        <taxon>Arabis</taxon>
    </lineage>
</organism>
<dbReference type="EMBL" id="CM002874">
    <property type="protein sequence ID" value="KFK30638.1"/>
    <property type="molecule type" value="Genomic_DNA"/>
</dbReference>
<dbReference type="OMA" id="FRVCEMK"/>
<dbReference type="Proteomes" id="UP000029120">
    <property type="component" value="Chromosome 6"/>
</dbReference>
<dbReference type="InterPro" id="IPR053933">
    <property type="entry name" value="GeBP-like_C"/>
</dbReference>
<evidence type="ECO:0000313" key="8">
    <source>
        <dbReference type="Proteomes" id="UP000029120"/>
    </source>
</evidence>
<dbReference type="Pfam" id="PF22757">
    <property type="entry name" value="GeBP-like_C"/>
    <property type="match status" value="1"/>
</dbReference>
<dbReference type="GO" id="GO:0005634">
    <property type="term" value="C:nucleus"/>
    <property type="evidence" value="ECO:0007669"/>
    <property type="project" value="TreeGrafter"/>
</dbReference>
<gene>
    <name evidence="7" type="ordered locus">AALP_Aa6g008100</name>
</gene>
<evidence type="ECO:0000259" key="5">
    <source>
        <dbReference type="Pfam" id="PF04504"/>
    </source>
</evidence>
<comment type="similarity">
    <text evidence="1">Belongs to the GeBP family.</text>
</comment>
<dbReference type="AlphaFoldDB" id="A0A087GL86"/>
<dbReference type="InterPro" id="IPR007592">
    <property type="entry name" value="GEBP"/>
</dbReference>
<reference evidence="8" key="1">
    <citation type="journal article" date="2015" name="Nat. Plants">
        <title>Genome expansion of Arabis alpina linked with retrotransposition and reduced symmetric DNA methylation.</title>
        <authorList>
            <person name="Willing E.M."/>
            <person name="Rawat V."/>
            <person name="Mandakova T."/>
            <person name="Maumus F."/>
            <person name="James G.V."/>
            <person name="Nordstroem K.J."/>
            <person name="Becker C."/>
            <person name="Warthmann N."/>
            <person name="Chica C."/>
            <person name="Szarzynska B."/>
            <person name="Zytnicki M."/>
            <person name="Albani M.C."/>
            <person name="Kiefer C."/>
            <person name="Bergonzi S."/>
            <person name="Castaings L."/>
            <person name="Mateos J.L."/>
            <person name="Berns M.C."/>
            <person name="Bujdoso N."/>
            <person name="Piofczyk T."/>
            <person name="de Lorenzo L."/>
            <person name="Barrero-Sicilia C."/>
            <person name="Mateos I."/>
            <person name="Piednoel M."/>
            <person name="Hagmann J."/>
            <person name="Chen-Min-Tao R."/>
            <person name="Iglesias-Fernandez R."/>
            <person name="Schuster S.C."/>
            <person name="Alonso-Blanco C."/>
            <person name="Roudier F."/>
            <person name="Carbonero P."/>
            <person name="Paz-Ares J."/>
            <person name="Davis S.J."/>
            <person name="Pecinka A."/>
            <person name="Quesneville H."/>
            <person name="Colot V."/>
            <person name="Lysak M.A."/>
            <person name="Weigel D."/>
            <person name="Coupland G."/>
            <person name="Schneeberger K."/>
        </authorList>
    </citation>
    <scope>NUCLEOTIDE SEQUENCE [LARGE SCALE GENOMIC DNA]</scope>
    <source>
        <strain evidence="8">cv. Pajares</strain>
    </source>
</reference>
<protein>
    <submittedName>
        <fullName evidence="7">Uncharacterized protein</fullName>
    </submittedName>
</protein>
<dbReference type="OrthoDB" id="661680at2759"/>
<feature type="region of interest" description="Disordered" evidence="4">
    <location>
        <begin position="1"/>
        <end position="114"/>
    </location>
</feature>
<evidence type="ECO:0000256" key="4">
    <source>
        <dbReference type="SAM" id="MobiDB-lite"/>
    </source>
</evidence>
<feature type="compositionally biased region" description="Basic and acidic residues" evidence="4">
    <location>
        <begin position="66"/>
        <end position="86"/>
    </location>
</feature>
<dbReference type="InterPro" id="IPR053932">
    <property type="entry name" value="GeBP-like_DBD"/>
</dbReference>
<dbReference type="GO" id="GO:0006355">
    <property type="term" value="P:regulation of DNA-templated transcription"/>
    <property type="evidence" value="ECO:0007669"/>
    <property type="project" value="InterPro"/>
</dbReference>
<evidence type="ECO:0000313" key="7">
    <source>
        <dbReference type="EMBL" id="KFK30638.1"/>
    </source>
</evidence>
<evidence type="ECO:0000256" key="2">
    <source>
        <dbReference type="ARBA" id="ARBA00023015"/>
    </source>
</evidence>
<keyword evidence="8" id="KW-1185">Reference proteome</keyword>
<dbReference type="Gramene" id="KFK30638">
    <property type="protein sequence ID" value="KFK30638"/>
    <property type="gene ID" value="AALP_AA6G008100"/>
</dbReference>
<name>A0A087GL86_ARAAL</name>
<feature type="compositionally biased region" description="Basic and acidic residues" evidence="4">
    <location>
        <begin position="100"/>
        <end position="114"/>
    </location>
</feature>
<dbReference type="Pfam" id="PF04504">
    <property type="entry name" value="GeBP-like_DBD"/>
    <property type="match status" value="1"/>
</dbReference>
<feature type="compositionally biased region" description="Basic residues" evidence="4">
    <location>
        <begin position="52"/>
        <end position="65"/>
    </location>
</feature>
<proteinExistence type="inferred from homology"/>
<evidence type="ECO:0000256" key="3">
    <source>
        <dbReference type="ARBA" id="ARBA00023163"/>
    </source>
</evidence>
<feature type="domain" description="Glabrous enhancer-binding protein-like DBD" evidence="5">
    <location>
        <begin position="122"/>
        <end position="208"/>
    </location>
</feature>
<evidence type="ECO:0000256" key="1">
    <source>
        <dbReference type="ARBA" id="ARBA00010820"/>
    </source>
</evidence>
<accession>A0A087GL86</accession>
<evidence type="ECO:0000259" key="6">
    <source>
        <dbReference type="Pfam" id="PF22757"/>
    </source>
</evidence>
<dbReference type="PANTHER" id="PTHR31662">
    <property type="entry name" value="BNAANNG10740D PROTEIN-RELATED"/>
    <property type="match status" value="1"/>
</dbReference>
<feature type="domain" description="Glabrous enhancer-binding protein-like C-terminal" evidence="6">
    <location>
        <begin position="232"/>
        <end position="296"/>
    </location>
</feature>
<sequence>MAKKQNKKPVEQAPMEEVELAMEEERNELLRTPPSNGLASDSENERDVSTVKKSKKTKKTKKKKKDRSEKKEDIELSPASEKKEVAESSVDSATTKTKKRPLEESSSEAKEKRVKTEEKKQFERIWLEADEVALLDAVITFGRNPLKEKTEFHDLVRPLIQIEATLSQLESKLTRMKKKFIRKANKSVVSFSKLHDRTCFEKSQAIWGPNGFLAVKDKDKKPVVWVTEEDAWLVGSYLLGSVVIDGVSEESVKDAWNSFSKERKQKMEEKFRVCEMKAIKSAILKKELILEFTSSVYEALRLKK</sequence>